<evidence type="ECO:0000313" key="2">
    <source>
        <dbReference type="Proteomes" id="UP000255365"/>
    </source>
</evidence>
<accession>A0A370S1I5</accession>
<evidence type="ECO:0000313" key="1">
    <source>
        <dbReference type="EMBL" id="RDL13600.1"/>
    </source>
</evidence>
<dbReference type="EMBL" id="QRAV01000024">
    <property type="protein sequence ID" value="RDL13600.1"/>
    <property type="molecule type" value="Genomic_DNA"/>
</dbReference>
<gene>
    <name evidence="1" type="ORF">DEU51_12477</name>
</gene>
<dbReference type="AlphaFoldDB" id="A0A370S1I5"/>
<sequence length="79" mass="9111">MMHRFVTIPATPKETGTWRSGVRFYSTTAPSGFNIYDNEKKQRLEFWVLTRAEADAECERLNADCFESMFIRSSISSPP</sequence>
<name>A0A370S1I5_PSEJE</name>
<organism evidence="1 2">
    <name type="scientific">Pseudomonas jessenii</name>
    <dbReference type="NCBI Taxonomy" id="77298"/>
    <lineage>
        <taxon>Bacteria</taxon>
        <taxon>Pseudomonadati</taxon>
        <taxon>Pseudomonadota</taxon>
        <taxon>Gammaproteobacteria</taxon>
        <taxon>Pseudomonadales</taxon>
        <taxon>Pseudomonadaceae</taxon>
        <taxon>Pseudomonas</taxon>
    </lineage>
</organism>
<reference evidence="1 2" key="1">
    <citation type="submission" date="2018-07" db="EMBL/GenBank/DDBJ databases">
        <title>Genome sequencing of rice bacterial endophytes.</title>
        <authorList>
            <person name="Venturi V."/>
        </authorList>
    </citation>
    <scope>NUCLEOTIDE SEQUENCE [LARGE SCALE GENOMIC DNA]</scope>
    <source>
        <strain evidence="1 2">E2333</strain>
    </source>
</reference>
<protein>
    <submittedName>
        <fullName evidence="1">Uncharacterized protein</fullName>
    </submittedName>
</protein>
<proteinExistence type="predicted"/>
<dbReference type="Proteomes" id="UP000255365">
    <property type="component" value="Unassembled WGS sequence"/>
</dbReference>
<comment type="caution">
    <text evidence="1">The sequence shown here is derived from an EMBL/GenBank/DDBJ whole genome shotgun (WGS) entry which is preliminary data.</text>
</comment>